<evidence type="ECO:0000256" key="3">
    <source>
        <dbReference type="ARBA" id="ARBA00022679"/>
    </source>
</evidence>
<dbReference type="PANTHER" id="PTHR23150:SF19">
    <property type="entry name" value="FORMYLGLYCINE-GENERATING ENZYME"/>
    <property type="match status" value="1"/>
</dbReference>
<dbReference type="InterPro" id="IPR005532">
    <property type="entry name" value="SUMF_dom"/>
</dbReference>
<dbReference type="GO" id="GO:0005524">
    <property type="term" value="F:ATP binding"/>
    <property type="evidence" value="ECO:0007669"/>
    <property type="project" value="UniProtKB-UniRule"/>
</dbReference>
<dbReference type="CDD" id="cd14014">
    <property type="entry name" value="STKc_PknB_like"/>
    <property type="match status" value="1"/>
</dbReference>
<feature type="compositionally biased region" description="Low complexity" evidence="8">
    <location>
        <begin position="409"/>
        <end position="421"/>
    </location>
</feature>
<accession>A0A517Y4C1</accession>
<feature type="region of interest" description="Disordered" evidence="8">
    <location>
        <begin position="409"/>
        <end position="429"/>
    </location>
</feature>
<sequence length="1783" mass="195555">MPEQQQDKIALATQQRIDSLCDEFEQQWRADSRPDLRAYLARVAAAEQSALLSELVALDCDYRSERGESPAASDYLSVAPEFAAVISSVIASRASNERPAELFVLGNYTVLEKLGQGGMGAVYKAEHRSMERIVALKVLSPAITKTPEVVRRFQQEVKAAAKLTHPNIAHAYDADVSGQTLFLVMEYVEGRDLATFVAQEGCLTLAHAVDCVRQTANGLAYAHSKGIVHRDIKPANLLLNKEGTVKILDMGLARIEDPTRAAVTQSGEVMGTVDFMAPEQALDTRNADPRADIYSLGCTLYRLLTAENMYEGETLVQKLMAHQQKPIPSLSSRRPDAPPALVNIFERMVAKKPEDRFQSMKEVETALAKLGLGGDKSTLRTINSGEATRDALTHDTDSLLGEVTIQLRTAPGGATSTPATSNPEKNQKPPRIPLHVALIAAGFGAVLLAALGVWVIIYNEKGEEILRTKVPDNGSVALKNLADTKPPDISPAPSIQKTSKLAPPPAKAPFNVSEAKAHQAAWAEYLGTKVETTNTLGAKMVLIPPGEFLMGSTPEQVEAAVQAGLRQQRDLSNDYLNELPQRRVSISRPFAIGATEVTYEQFRQFADAAKYQTADEKLFAKDPAAKEKRNWTTNQTWREESPSGPDYPVSSVDWFDAMAFCNWLSTQEGLTPAYEKSSGGMIRDVASWSIQPAANGYRLPTEAEWEYACRAGTTTLFSFGDNSRDIDQHGSVAGNKAQVLPVASKLANPFGLFDMHGNLFEWCADLCSYDWYRTAPTQNPLNVDAGPVPAMRGGCWYYHELAARSAARVQGNPIQATNMIGLRVVRTLGNIPTPIPPPQRYVPLPWVQKPELQLLRSVSTAGSDEAAPWESPDGLTLYFTREVPGENAQTIRATKPGLDYLYSEQPVIAGRHFMPTFDDTYAVLLPGKYDPASQLYEMSRPTSSDAWSKPRLIDVLATQKGMKSPALSGDGLSLVFQRARTAESYPGKDTEFVICRRTARDKPWSEPQLVPLKAEATLTEALTWPFLSEDGLSLSFCHGGDRNPEVYIAERKTLEEPFGAYRTLTIDGAQLRGRSPRYNPQRGTLVLSRDTNPAVKDSDLFVAINLPKRKLGVPWQEPPTSSGTAPPPAKAPFTAAEAKAHQAAWAEYLGTKVETINSVGAKMVLIPPGEFMMGMTEEQLTALAKIVVERGGGNKQWLVEHSRKTRSPQHRVILTKPFAMGATEVTVAQFREFVKASSYRTEAEQYGFGNSGYTTFSDRETPDNKGKSWLNPGYPLKDEQPVSQVSWNDAVAFCKWLSQQEKATYRLPTESEWEFACRAGTTTVFSFGDDEAELAKYGWYHAIAGGGPKAVATKLPNAFGLFDMHGNLEELCSDFYSSTAYAERGYPAIDPQGPTSGGSYVERGGSWLHAPFEPSSSMRYGSGARNRYHGIGFRVVRSLDGSSAHADIPQVQRAESQPSPAKAPFTAAEAKAHQAAWASYLGTEVETTNTLGAKMVLIPPGEFMMGLTEEQLTTLTKIVAESGDKNRQYLPEFARKSMHPDHPVILTKPFAIGATEVTVAQFRRFVEATGHRTDAEVYGFGNSGYKEPQPQDPASNKGKSWLDPGYAIHEDQPVSQVSWNDAVAFCKWLSQQEQATYRLPTESEWEFACRAGTTTVFSFGDDLTQHSKYGWYHAIAGSGPRPVGTKLPNPFGLFDMHGNLAELCSDFFRLTTYAERSYPATDPKGPESGSAYAQRGGSWMQVPYQNYSTNRYGSGPISRSYATGFRVARDLNPTAPSAGQRGR</sequence>
<organism evidence="11 12">
    <name type="scientific">Anatilimnocola aggregata</name>
    <dbReference type="NCBI Taxonomy" id="2528021"/>
    <lineage>
        <taxon>Bacteria</taxon>
        <taxon>Pseudomonadati</taxon>
        <taxon>Planctomycetota</taxon>
        <taxon>Planctomycetia</taxon>
        <taxon>Pirellulales</taxon>
        <taxon>Pirellulaceae</taxon>
        <taxon>Anatilimnocola</taxon>
    </lineage>
</organism>
<dbReference type="InterPro" id="IPR000719">
    <property type="entry name" value="Prot_kinase_dom"/>
</dbReference>
<dbReference type="InterPro" id="IPR051043">
    <property type="entry name" value="Sulfatase_Mod_Factor_Kinase"/>
</dbReference>
<dbReference type="Pfam" id="PF00069">
    <property type="entry name" value="Pkinase"/>
    <property type="match status" value="1"/>
</dbReference>
<dbReference type="PROSITE" id="PS50011">
    <property type="entry name" value="PROTEIN_KINASE_DOM"/>
    <property type="match status" value="1"/>
</dbReference>
<keyword evidence="2" id="KW-0723">Serine/threonine-protein kinase</keyword>
<dbReference type="EMBL" id="CP036274">
    <property type="protein sequence ID" value="QDU25093.1"/>
    <property type="molecule type" value="Genomic_DNA"/>
</dbReference>
<evidence type="ECO:0000256" key="8">
    <source>
        <dbReference type="SAM" id="MobiDB-lite"/>
    </source>
</evidence>
<protein>
    <recommendedName>
        <fullName evidence="1">non-specific serine/threonine protein kinase</fullName>
        <ecNumber evidence="1">2.7.11.1</ecNumber>
    </recommendedName>
</protein>
<dbReference type="InterPro" id="IPR011659">
    <property type="entry name" value="WD40"/>
</dbReference>
<dbReference type="Pfam" id="PF07676">
    <property type="entry name" value="PD40"/>
    <property type="match status" value="1"/>
</dbReference>
<dbReference type="Gene3D" id="3.90.1580.10">
    <property type="entry name" value="paralog of FGE (formylglycine-generating enzyme)"/>
    <property type="match status" value="3"/>
</dbReference>
<evidence type="ECO:0000256" key="9">
    <source>
        <dbReference type="SAM" id="Phobius"/>
    </source>
</evidence>
<evidence type="ECO:0000256" key="1">
    <source>
        <dbReference type="ARBA" id="ARBA00012513"/>
    </source>
</evidence>
<keyword evidence="3 11" id="KW-0808">Transferase</keyword>
<dbReference type="InterPro" id="IPR016187">
    <property type="entry name" value="CTDL_fold"/>
</dbReference>
<dbReference type="Proteomes" id="UP000315017">
    <property type="component" value="Chromosome"/>
</dbReference>
<dbReference type="FunFam" id="1.10.510.10:FF:000021">
    <property type="entry name" value="Serine/threonine protein kinase"/>
    <property type="match status" value="1"/>
</dbReference>
<dbReference type="SMART" id="SM00220">
    <property type="entry name" value="S_TKc"/>
    <property type="match status" value="1"/>
</dbReference>
<reference evidence="11 12" key="1">
    <citation type="submission" date="2019-02" db="EMBL/GenBank/DDBJ databases">
        <title>Deep-cultivation of Planctomycetes and their phenomic and genomic characterization uncovers novel biology.</title>
        <authorList>
            <person name="Wiegand S."/>
            <person name="Jogler M."/>
            <person name="Boedeker C."/>
            <person name="Pinto D."/>
            <person name="Vollmers J."/>
            <person name="Rivas-Marin E."/>
            <person name="Kohn T."/>
            <person name="Peeters S.H."/>
            <person name="Heuer A."/>
            <person name="Rast P."/>
            <person name="Oberbeckmann S."/>
            <person name="Bunk B."/>
            <person name="Jeske O."/>
            <person name="Meyerdierks A."/>
            <person name="Storesund J.E."/>
            <person name="Kallscheuer N."/>
            <person name="Luecker S."/>
            <person name="Lage O.M."/>
            <person name="Pohl T."/>
            <person name="Merkel B.J."/>
            <person name="Hornburger P."/>
            <person name="Mueller R.-W."/>
            <person name="Bruemmer F."/>
            <person name="Labrenz M."/>
            <person name="Spormann A.M."/>
            <person name="Op den Camp H."/>
            <person name="Overmann J."/>
            <person name="Amann R."/>
            <person name="Jetten M.S.M."/>
            <person name="Mascher T."/>
            <person name="Medema M.H."/>
            <person name="Devos D.P."/>
            <person name="Kaster A.-K."/>
            <person name="Ovreas L."/>
            <person name="Rohde M."/>
            <person name="Galperin M.Y."/>
            <person name="Jogler C."/>
        </authorList>
    </citation>
    <scope>NUCLEOTIDE SEQUENCE [LARGE SCALE GENOMIC DNA]</scope>
    <source>
        <strain evidence="11 12">ETA_A8</strain>
    </source>
</reference>
<dbReference type="RefSeq" id="WP_145083430.1">
    <property type="nucleotide sequence ID" value="NZ_CP036274.1"/>
</dbReference>
<keyword evidence="4 7" id="KW-0547">Nucleotide-binding</keyword>
<feature type="transmembrane region" description="Helical" evidence="9">
    <location>
        <begin position="434"/>
        <end position="457"/>
    </location>
</feature>
<gene>
    <name evidence="11" type="primary">pkn1_4</name>
    <name evidence="11" type="ORF">ETAA8_01540</name>
</gene>
<dbReference type="Gene3D" id="3.30.200.20">
    <property type="entry name" value="Phosphorylase Kinase, domain 1"/>
    <property type="match status" value="1"/>
</dbReference>
<feature type="domain" description="Protein kinase" evidence="10">
    <location>
        <begin position="108"/>
        <end position="370"/>
    </location>
</feature>
<dbReference type="InterPro" id="IPR011009">
    <property type="entry name" value="Kinase-like_dom_sf"/>
</dbReference>
<dbReference type="Pfam" id="PF03781">
    <property type="entry name" value="FGE-sulfatase"/>
    <property type="match status" value="3"/>
</dbReference>
<evidence type="ECO:0000259" key="10">
    <source>
        <dbReference type="PROSITE" id="PS50011"/>
    </source>
</evidence>
<keyword evidence="5 11" id="KW-0418">Kinase</keyword>
<evidence type="ECO:0000313" key="11">
    <source>
        <dbReference type="EMBL" id="QDU25093.1"/>
    </source>
</evidence>
<evidence type="ECO:0000256" key="6">
    <source>
        <dbReference type="ARBA" id="ARBA00022840"/>
    </source>
</evidence>
<proteinExistence type="predicted"/>
<dbReference type="InterPro" id="IPR017441">
    <property type="entry name" value="Protein_kinase_ATP_BS"/>
</dbReference>
<dbReference type="PROSITE" id="PS00107">
    <property type="entry name" value="PROTEIN_KINASE_ATP"/>
    <property type="match status" value="1"/>
</dbReference>
<evidence type="ECO:0000256" key="5">
    <source>
        <dbReference type="ARBA" id="ARBA00022777"/>
    </source>
</evidence>
<name>A0A517Y4C1_9BACT</name>
<dbReference type="Gene3D" id="1.10.510.10">
    <property type="entry name" value="Transferase(Phosphotransferase) domain 1"/>
    <property type="match status" value="1"/>
</dbReference>
<dbReference type="PROSITE" id="PS00108">
    <property type="entry name" value="PROTEIN_KINASE_ST"/>
    <property type="match status" value="1"/>
</dbReference>
<keyword evidence="9" id="KW-0812">Transmembrane</keyword>
<dbReference type="KEGG" id="aagg:ETAA8_01540"/>
<evidence type="ECO:0000256" key="2">
    <source>
        <dbReference type="ARBA" id="ARBA00022527"/>
    </source>
</evidence>
<feature type="binding site" evidence="7">
    <location>
        <position position="137"/>
    </location>
    <ligand>
        <name>ATP</name>
        <dbReference type="ChEBI" id="CHEBI:30616"/>
    </ligand>
</feature>
<dbReference type="EC" id="2.7.11.1" evidence="1"/>
<dbReference type="InterPro" id="IPR042095">
    <property type="entry name" value="SUMF_sf"/>
</dbReference>
<evidence type="ECO:0000313" key="12">
    <source>
        <dbReference type="Proteomes" id="UP000315017"/>
    </source>
</evidence>
<dbReference type="OrthoDB" id="6111975at2"/>
<feature type="region of interest" description="Disordered" evidence="8">
    <location>
        <begin position="1579"/>
        <end position="1598"/>
    </location>
</feature>
<keyword evidence="6 7" id="KW-0067">ATP-binding</keyword>
<keyword evidence="9" id="KW-1133">Transmembrane helix</keyword>
<dbReference type="SUPFAM" id="SSF56436">
    <property type="entry name" value="C-type lectin-like"/>
    <property type="match status" value="3"/>
</dbReference>
<evidence type="ECO:0000256" key="7">
    <source>
        <dbReference type="PROSITE-ProRule" id="PRU10141"/>
    </source>
</evidence>
<keyword evidence="12" id="KW-1185">Reference proteome</keyword>
<dbReference type="PANTHER" id="PTHR23150">
    <property type="entry name" value="SULFATASE MODIFYING FACTOR 1, 2"/>
    <property type="match status" value="1"/>
</dbReference>
<keyword evidence="9" id="KW-0472">Membrane</keyword>
<dbReference type="SUPFAM" id="SSF56112">
    <property type="entry name" value="Protein kinase-like (PK-like)"/>
    <property type="match status" value="1"/>
</dbReference>
<feature type="region of interest" description="Disordered" evidence="8">
    <location>
        <begin position="1112"/>
        <end position="1131"/>
    </location>
</feature>
<dbReference type="GO" id="GO:0004674">
    <property type="term" value="F:protein serine/threonine kinase activity"/>
    <property type="evidence" value="ECO:0007669"/>
    <property type="project" value="UniProtKB-KW"/>
</dbReference>
<feature type="region of interest" description="Disordered" evidence="8">
    <location>
        <begin position="481"/>
        <end position="509"/>
    </location>
</feature>
<evidence type="ECO:0000256" key="4">
    <source>
        <dbReference type="ARBA" id="ARBA00022741"/>
    </source>
</evidence>
<dbReference type="InterPro" id="IPR008271">
    <property type="entry name" value="Ser/Thr_kinase_AS"/>
</dbReference>
<dbReference type="GO" id="GO:0120147">
    <property type="term" value="F:formylglycine-generating oxidase activity"/>
    <property type="evidence" value="ECO:0007669"/>
    <property type="project" value="TreeGrafter"/>
</dbReference>